<protein>
    <submittedName>
        <fullName evidence="4">DnaJ chaperone carboxy-terminal domain protein</fullName>
    </submittedName>
</protein>
<feature type="region of interest" description="Disordered" evidence="2">
    <location>
        <begin position="75"/>
        <end position="148"/>
    </location>
</feature>
<reference evidence="5" key="3">
    <citation type="submission" date="2015-04" db="UniProtKB">
        <authorList>
            <consortium name="EnsemblPlants"/>
        </authorList>
    </citation>
    <scope>IDENTIFICATION</scope>
    <source>
        <strain evidence="5">cv. Jemalong A17</strain>
    </source>
</reference>
<reference evidence="4 6" key="1">
    <citation type="journal article" date="2011" name="Nature">
        <title>The Medicago genome provides insight into the evolution of rhizobial symbioses.</title>
        <authorList>
            <person name="Young N.D."/>
            <person name="Debelle F."/>
            <person name="Oldroyd G.E."/>
            <person name="Geurts R."/>
            <person name="Cannon S.B."/>
            <person name="Udvardi M.K."/>
            <person name="Benedito V.A."/>
            <person name="Mayer K.F."/>
            <person name="Gouzy J."/>
            <person name="Schoof H."/>
            <person name="Van de Peer Y."/>
            <person name="Proost S."/>
            <person name="Cook D.R."/>
            <person name="Meyers B.C."/>
            <person name="Spannagl M."/>
            <person name="Cheung F."/>
            <person name="De Mita S."/>
            <person name="Krishnakumar V."/>
            <person name="Gundlach H."/>
            <person name="Zhou S."/>
            <person name="Mudge J."/>
            <person name="Bharti A.K."/>
            <person name="Murray J.D."/>
            <person name="Naoumkina M.A."/>
            <person name="Rosen B."/>
            <person name="Silverstein K.A."/>
            <person name="Tang H."/>
            <person name="Rombauts S."/>
            <person name="Zhao P.X."/>
            <person name="Zhou P."/>
            <person name="Barbe V."/>
            <person name="Bardou P."/>
            <person name="Bechner M."/>
            <person name="Bellec A."/>
            <person name="Berger A."/>
            <person name="Berges H."/>
            <person name="Bidwell S."/>
            <person name="Bisseling T."/>
            <person name="Choisne N."/>
            <person name="Couloux A."/>
            <person name="Denny R."/>
            <person name="Deshpande S."/>
            <person name="Dai X."/>
            <person name="Doyle J.J."/>
            <person name="Dudez A.M."/>
            <person name="Farmer A.D."/>
            <person name="Fouteau S."/>
            <person name="Franken C."/>
            <person name="Gibelin C."/>
            <person name="Gish J."/>
            <person name="Goldstein S."/>
            <person name="Gonzalez A.J."/>
            <person name="Green P.J."/>
            <person name="Hallab A."/>
            <person name="Hartog M."/>
            <person name="Hua A."/>
            <person name="Humphray S.J."/>
            <person name="Jeong D.H."/>
            <person name="Jing Y."/>
            <person name="Jocker A."/>
            <person name="Kenton S.M."/>
            <person name="Kim D.J."/>
            <person name="Klee K."/>
            <person name="Lai H."/>
            <person name="Lang C."/>
            <person name="Lin S."/>
            <person name="Macmil S.L."/>
            <person name="Magdelenat G."/>
            <person name="Matthews L."/>
            <person name="McCorrison J."/>
            <person name="Monaghan E.L."/>
            <person name="Mun J.H."/>
            <person name="Najar F.Z."/>
            <person name="Nicholson C."/>
            <person name="Noirot C."/>
            <person name="O'Bleness M."/>
            <person name="Paule C.R."/>
            <person name="Poulain J."/>
            <person name="Prion F."/>
            <person name="Qin B."/>
            <person name="Qu C."/>
            <person name="Retzel E.F."/>
            <person name="Riddle C."/>
            <person name="Sallet E."/>
            <person name="Samain S."/>
            <person name="Samson N."/>
            <person name="Sanders I."/>
            <person name="Saurat O."/>
            <person name="Scarpelli C."/>
            <person name="Schiex T."/>
            <person name="Segurens B."/>
            <person name="Severin A.J."/>
            <person name="Sherrier D.J."/>
            <person name="Shi R."/>
            <person name="Sims S."/>
            <person name="Singer S.R."/>
            <person name="Sinharoy S."/>
            <person name="Sterck L."/>
            <person name="Viollet A."/>
            <person name="Wang B.B."/>
            <person name="Wang K."/>
            <person name="Wang M."/>
            <person name="Wang X."/>
            <person name="Warfsmann J."/>
            <person name="Weissenbach J."/>
            <person name="White D.D."/>
            <person name="White J.D."/>
            <person name="Wiley G.B."/>
            <person name="Wincker P."/>
            <person name="Xing Y."/>
            <person name="Yang L."/>
            <person name="Yao Z."/>
            <person name="Ying F."/>
            <person name="Zhai J."/>
            <person name="Zhou L."/>
            <person name="Zuber A."/>
            <person name="Denarie J."/>
            <person name="Dixon R.A."/>
            <person name="May G.D."/>
            <person name="Schwartz D.C."/>
            <person name="Rogers J."/>
            <person name="Quetier F."/>
            <person name="Town C.D."/>
            <person name="Roe B.A."/>
        </authorList>
    </citation>
    <scope>NUCLEOTIDE SEQUENCE [LARGE SCALE GENOMIC DNA]</scope>
    <source>
        <strain evidence="4">A17</strain>
        <strain evidence="5 6">cv. Jemalong A17</strain>
    </source>
</reference>
<keyword evidence="6" id="KW-1185">Reference proteome</keyword>
<evidence type="ECO:0000313" key="5">
    <source>
        <dbReference type="EnsemblPlants" id="AES63271"/>
    </source>
</evidence>
<dbReference type="FunFam" id="2.60.260.20:FF:000002">
    <property type="entry name" value="Dnaj homolog subfamily b member"/>
    <property type="match status" value="1"/>
</dbReference>
<feature type="compositionally biased region" description="Polar residues" evidence="2">
    <location>
        <begin position="83"/>
        <end position="108"/>
    </location>
</feature>
<dbReference type="Pfam" id="PF01556">
    <property type="entry name" value="DnaJ_C"/>
    <property type="match status" value="1"/>
</dbReference>
<dbReference type="FunFam" id="2.60.260.20:FF:000006">
    <property type="entry name" value="DnaJ subfamily B member 13"/>
    <property type="match status" value="1"/>
</dbReference>
<dbReference type="SUPFAM" id="SSF49493">
    <property type="entry name" value="HSP40/DnaJ peptide-binding domain"/>
    <property type="match status" value="2"/>
</dbReference>
<organism evidence="4 6">
    <name type="scientific">Medicago truncatula</name>
    <name type="common">Barrel medic</name>
    <name type="synonym">Medicago tribuloides</name>
    <dbReference type="NCBI Taxonomy" id="3880"/>
    <lineage>
        <taxon>Eukaryota</taxon>
        <taxon>Viridiplantae</taxon>
        <taxon>Streptophyta</taxon>
        <taxon>Embryophyta</taxon>
        <taxon>Tracheophyta</taxon>
        <taxon>Spermatophyta</taxon>
        <taxon>Magnoliopsida</taxon>
        <taxon>eudicotyledons</taxon>
        <taxon>Gunneridae</taxon>
        <taxon>Pentapetalae</taxon>
        <taxon>rosids</taxon>
        <taxon>fabids</taxon>
        <taxon>Fabales</taxon>
        <taxon>Fabaceae</taxon>
        <taxon>Papilionoideae</taxon>
        <taxon>50 kb inversion clade</taxon>
        <taxon>NPAAA clade</taxon>
        <taxon>Hologalegina</taxon>
        <taxon>IRL clade</taxon>
        <taxon>Trifolieae</taxon>
        <taxon>Medicago</taxon>
    </lineage>
</organism>
<gene>
    <name evidence="4" type="ordered locus">MTR_2g006890</name>
</gene>
<accession>G7IPG1</accession>
<dbReference type="HOGENOM" id="CLU_017633_6_0_1"/>
<sequence length="382" mass="43119">MGDNPRSPPTLDLHNLFKMPKTKSLKDVSKVCKTFVHKRHHDKKHNEEPTSPLGFDHNENRRADEDIWSPKLIARIESRRSKTPNPRTRPLSRQGSRRCTTPTSLSRSASRKGAAEMASSLKRIMSRRSSSSTSSRSSSKFDISEPELLPNCASSPANDFVIKNPREEHFHSVSLSSNLNRRSTTPIIFSQTTVRRKPPVVEKKLQFTLEELCFGCVKKIKVTRDAIKDPGVIIQEEEILKIEVKPGWRKGTKITFEGVGDEKPGYLPADIVFLIDEKEHHLFSRNGNDLEICVRIPLLDALAGCSMPIPLLGGEKMNLAFENTVIYPGFEKVIEGQGMPNPKNNSTRGDLHVKFLIDLPTELSDEQREEVVTILQDCCYKN</sequence>
<dbReference type="InterPro" id="IPR051339">
    <property type="entry name" value="DnaJ_subfamily_B"/>
</dbReference>
<dbReference type="PANTHER" id="PTHR24078:SF522">
    <property type="entry name" value="DNAJ CHAPERONE C-TERMINAL DOMAIN-CONTAINING PROTEIN"/>
    <property type="match status" value="1"/>
</dbReference>
<evidence type="ECO:0000259" key="3">
    <source>
        <dbReference type="Pfam" id="PF01556"/>
    </source>
</evidence>
<dbReference type="GO" id="GO:0051082">
    <property type="term" value="F:unfolded protein binding"/>
    <property type="evidence" value="ECO:0000318"/>
    <property type="project" value="GO_Central"/>
</dbReference>
<dbReference type="EnsemblPlants" id="AES63271">
    <property type="protein sequence ID" value="AES63271"/>
    <property type="gene ID" value="MTR_2g006890"/>
</dbReference>
<dbReference type="GO" id="GO:0051087">
    <property type="term" value="F:protein-folding chaperone binding"/>
    <property type="evidence" value="ECO:0000318"/>
    <property type="project" value="GO_Central"/>
</dbReference>
<evidence type="ECO:0000313" key="6">
    <source>
        <dbReference type="Proteomes" id="UP000002051"/>
    </source>
</evidence>
<dbReference type="eggNOG" id="KOG0714">
    <property type="taxonomic scope" value="Eukaryota"/>
</dbReference>
<dbReference type="PaxDb" id="3880-AES63271"/>
<reference evidence="4 6" key="2">
    <citation type="journal article" date="2014" name="BMC Genomics">
        <title>An improved genome release (version Mt4.0) for the model legume Medicago truncatula.</title>
        <authorList>
            <person name="Tang H."/>
            <person name="Krishnakumar V."/>
            <person name="Bidwell S."/>
            <person name="Rosen B."/>
            <person name="Chan A."/>
            <person name="Zhou S."/>
            <person name="Gentzbittel L."/>
            <person name="Childs K.L."/>
            <person name="Yandell M."/>
            <person name="Gundlach H."/>
            <person name="Mayer K.F."/>
            <person name="Schwartz D.C."/>
            <person name="Town C.D."/>
        </authorList>
    </citation>
    <scope>GENOME REANNOTATION</scope>
    <source>
        <strain evidence="5 6">cv. Jemalong A17</strain>
    </source>
</reference>
<evidence type="ECO:0000313" key="4">
    <source>
        <dbReference type="EMBL" id="AES63271.1"/>
    </source>
</evidence>
<dbReference type="Gene3D" id="2.60.260.20">
    <property type="entry name" value="Urease metallochaperone UreE, N-terminal domain"/>
    <property type="match status" value="2"/>
</dbReference>
<keyword evidence="1" id="KW-0143">Chaperone</keyword>
<dbReference type="EMBL" id="CM001218">
    <property type="protein sequence ID" value="AES63271.1"/>
    <property type="molecule type" value="Genomic_DNA"/>
</dbReference>
<dbReference type="AlphaFoldDB" id="G7IPG1"/>
<dbReference type="InterPro" id="IPR002939">
    <property type="entry name" value="DnaJ_C"/>
</dbReference>
<dbReference type="STRING" id="3880.G7IPG1"/>
<dbReference type="GO" id="GO:0005829">
    <property type="term" value="C:cytosol"/>
    <property type="evidence" value="ECO:0000318"/>
    <property type="project" value="GO_Central"/>
</dbReference>
<feature type="domain" description="Chaperone DnaJ C-terminal" evidence="3">
    <location>
        <begin position="202"/>
        <end position="360"/>
    </location>
</feature>
<dbReference type="PANTHER" id="PTHR24078">
    <property type="entry name" value="DNAJ HOMOLOG SUBFAMILY C MEMBER"/>
    <property type="match status" value="1"/>
</dbReference>
<feature type="region of interest" description="Disordered" evidence="2">
    <location>
        <begin position="37"/>
        <end position="62"/>
    </location>
</feature>
<name>G7IPG1_MEDTR</name>
<feature type="compositionally biased region" description="Low complexity" evidence="2">
    <location>
        <begin position="119"/>
        <end position="138"/>
    </location>
</feature>
<dbReference type="CDD" id="cd10747">
    <property type="entry name" value="DnaJ_C"/>
    <property type="match status" value="1"/>
</dbReference>
<proteinExistence type="predicted"/>
<dbReference type="GO" id="GO:0006457">
    <property type="term" value="P:protein folding"/>
    <property type="evidence" value="ECO:0007669"/>
    <property type="project" value="InterPro"/>
</dbReference>
<evidence type="ECO:0000256" key="2">
    <source>
        <dbReference type="SAM" id="MobiDB-lite"/>
    </source>
</evidence>
<dbReference type="Proteomes" id="UP000002051">
    <property type="component" value="Chromosome 2"/>
</dbReference>
<evidence type="ECO:0000256" key="1">
    <source>
        <dbReference type="ARBA" id="ARBA00023186"/>
    </source>
</evidence>
<dbReference type="OMA" id="EQRSMAY"/>
<dbReference type="InterPro" id="IPR008971">
    <property type="entry name" value="HSP40/DnaJ_pept-bd"/>
</dbReference>